<sequence>MTQKDQQFDEAELKLLKEALKRTYKERFEVATMLYKVQQTLNKATIFHKPFFLTK</sequence>
<dbReference type="EMBL" id="CP117167">
    <property type="protein sequence ID" value="WCT10508.1"/>
    <property type="molecule type" value="Genomic_DNA"/>
</dbReference>
<protein>
    <recommendedName>
        <fullName evidence="3">Transposase</fullName>
    </recommendedName>
</protein>
<keyword evidence="2" id="KW-1185">Reference proteome</keyword>
<organism evidence="1 2">
    <name type="scientific">Mucilaginibacter jinjuensis</name>
    <dbReference type="NCBI Taxonomy" id="1176721"/>
    <lineage>
        <taxon>Bacteria</taxon>
        <taxon>Pseudomonadati</taxon>
        <taxon>Bacteroidota</taxon>
        <taxon>Sphingobacteriia</taxon>
        <taxon>Sphingobacteriales</taxon>
        <taxon>Sphingobacteriaceae</taxon>
        <taxon>Mucilaginibacter</taxon>
    </lineage>
</organism>
<name>A0ABY7T3Y8_9SPHI</name>
<evidence type="ECO:0008006" key="3">
    <source>
        <dbReference type="Google" id="ProtNLM"/>
    </source>
</evidence>
<evidence type="ECO:0000313" key="1">
    <source>
        <dbReference type="EMBL" id="WCT10508.1"/>
    </source>
</evidence>
<dbReference type="Proteomes" id="UP001216139">
    <property type="component" value="Chromosome"/>
</dbReference>
<proteinExistence type="predicted"/>
<gene>
    <name evidence="1" type="ORF">PQO05_17365</name>
</gene>
<reference evidence="1 2" key="1">
    <citation type="submission" date="2023-02" db="EMBL/GenBank/DDBJ databases">
        <title>Genome sequence of Mucilaginibacter jinjuensis strain KACC 16571.</title>
        <authorList>
            <person name="Kim S."/>
            <person name="Heo J."/>
            <person name="Kwon S.-W."/>
        </authorList>
    </citation>
    <scope>NUCLEOTIDE SEQUENCE [LARGE SCALE GENOMIC DNA]</scope>
    <source>
        <strain evidence="1 2">KACC 16571</strain>
    </source>
</reference>
<evidence type="ECO:0000313" key="2">
    <source>
        <dbReference type="Proteomes" id="UP001216139"/>
    </source>
</evidence>
<dbReference type="RefSeq" id="WP_273628697.1">
    <property type="nucleotide sequence ID" value="NZ_CP117167.1"/>
</dbReference>
<accession>A0ABY7T3Y8</accession>